<dbReference type="EMBL" id="CACQ02006028">
    <property type="protein sequence ID" value="CCF43340.1"/>
    <property type="molecule type" value="Genomic_DNA"/>
</dbReference>
<dbReference type="HOGENOM" id="CLU_3377060_0_0_1"/>
<organism evidence="2 3">
    <name type="scientific">Colletotrichum higginsianum (strain IMI 349063)</name>
    <name type="common">Crucifer anthracnose fungus</name>
    <dbReference type="NCBI Taxonomy" id="759273"/>
    <lineage>
        <taxon>Eukaryota</taxon>
        <taxon>Fungi</taxon>
        <taxon>Dikarya</taxon>
        <taxon>Ascomycota</taxon>
        <taxon>Pezizomycotina</taxon>
        <taxon>Sordariomycetes</taxon>
        <taxon>Hypocreomycetidae</taxon>
        <taxon>Glomerellales</taxon>
        <taxon>Glomerellaceae</taxon>
        <taxon>Colletotrichum</taxon>
        <taxon>Colletotrichum destructivum species complex</taxon>
    </lineage>
</organism>
<sequence length="34" mass="3426">MGVDGPTARSAPGRYLEPTNTVPPGGQILGIMTA</sequence>
<evidence type="ECO:0000256" key="1">
    <source>
        <dbReference type="SAM" id="MobiDB-lite"/>
    </source>
</evidence>
<name>H1VSY2_COLHI</name>
<gene>
    <name evidence="2" type="ORF">CH063_13067</name>
</gene>
<evidence type="ECO:0000313" key="3">
    <source>
        <dbReference type="Proteomes" id="UP000007174"/>
    </source>
</evidence>
<evidence type="ECO:0000313" key="2">
    <source>
        <dbReference type="EMBL" id="CCF43340.1"/>
    </source>
</evidence>
<feature type="region of interest" description="Disordered" evidence="1">
    <location>
        <begin position="1"/>
        <end position="34"/>
    </location>
</feature>
<protein>
    <submittedName>
        <fullName evidence="2">Beta-glucosidase</fullName>
    </submittedName>
</protein>
<dbReference type="AlphaFoldDB" id="H1VSY2"/>
<accession>H1VSY2</accession>
<reference evidence="3" key="1">
    <citation type="journal article" date="2012" name="Nat. Genet.">
        <title>Lifestyle transitions in plant pathogenic Colletotrichum fungi deciphered by genome and transcriptome analyses.</title>
        <authorList>
            <person name="O'Connell R.J."/>
            <person name="Thon M.R."/>
            <person name="Hacquard S."/>
            <person name="Amyotte S.G."/>
            <person name="Kleemann J."/>
            <person name="Torres M.F."/>
            <person name="Damm U."/>
            <person name="Buiate E.A."/>
            <person name="Epstein L."/>
            <person name="Alkan N."/>
            <person name="Altmueller J."/>
            <person name="Alvarado-Balderrama L."/>
            <person name="Bauser C.A."/>
            <person name="Becker C."/>
            <person name="Birren B.W."/>
            <person name="Chen Z."/>
            <person name="Choi J."/>
            <person name="Crouch J.A."/>
            <person name="Duvick J.P."/>
            <person name="Farman M.A."/>
            <person name="Gan P."/>
            <person name="Heiman D."/>
            <person name="Henrissat B."/>
            <person name="Howard R.J."/>
            <person name="Kabbage M."/>
            <person name="Koch C."/>
            <person name="Kracher B."/>
            <person name="Kubo Y."/>
            <person name="Law A.D."/>
            <person name="Lebrun M.-H."/>
            <person name="Lee Y.-H."/>
            <person name="Miyara I."/>
            <person name="Moore N."/>
            <person name="Neumann U."/>
            <person name="Nordstroem K."/>
            <person name="Panaccione D.G."/>
            <person name="Panstruga R."/>
            <person name="Place M."/>
            <person name="Proctor R.H."/>
            <person name="Prusky D."/>
            <person name="Rech G."/>
            <person name="Reinhardt R."/>
            <person name="Rollins J.A."/>
            <person name="Rounsley S."/>
            <person name="Schardl C.L."/>
            <person name="Schwartz D.C."/>
            <person name="Shenoy N."/>
            <person name="Shirasu K."/>
            <person name="Sikhakolli U.R."/>
            <person name="Stueber K."/>
            <person name="Sukno S.A."/>
            <person name="Sweigard J.A."/>
            <person name="Takano Y."/>
            <person name="Takahara H."/>
            <person name="Trail F."/>
            <person name="van der Does H.C."/>
            <person name="Voll L.M."/>
            <person name="Will I."/>
            <person name="Young S."/>
            <person name="Zeng Q."/>
            <person name="Zhang J."/>
            <person name="Zhou S."/>
            <person name="Dickman M.B."/>
            <person name="Schulze-Lefert P."/>
            <person name="Ver Loren van Themaat E."/>
            <person name="Ma L.-J."/>
            <person name="Vaillancourt L.J."/>
        </authorList>
    </citation>
    <scope>NUCLEOTIDE SEQUENCE [LARGE SCALE GENOMIC DNA]</scope>
    <source>
        <strain evidence="3">IMI 349063</strain>
    </source>
</reference>
<dbReference type="Proteomes" id="UP000007174">
    <property type="component" value="Unassembled WGS sequence"/>
</dbReference>
<proteinExistence type="predicted"/>